<dbReference type="InParanoid" id="A0A078AM67"/>
<sequence>MKLSQKRPQSAKKSTTKNTNNKISNDHQTANGYDTYSPISPSFGAGSFTQNPGQSSIQNQYINIANKRPFSANITSNKSQNLRSQMKSLQVPAYSSHLSKSTKDLSVYNQRTANQNLLMNKELEVCRKEFLTANIMKQQADIRKNELQSRISEERQLVHQLKEIVKRLNKEITNCQSDKDRIRNETMVSEKMKQQLRDKIFKLKQESQLFYKRAQRNIFTQ</sequence>
<keyword evidence="1" id="KW-0175">Coiled coil</keyword>
<evidence type="ECO:0000313" key="4">
    <source>
        <dbReference type="Proteomes" id="UP000039865"/>
    </source>
</evidence>
<feature type="compositionally biased region" description="Low complexity" evidence="2">
    <location>
        <begin position="11"/>
        <end position="23"/>
    </location>
</feature>
<reference evidence="3 4" key="1">
    <citation type="submission" date="2014-06" db="EMBL/GenBank/DDBJ databases">
        <authorList>
            <person name="Swart Estienne"/>
        </authorList>
    </citation>
    <scope>NUCLEOTIDE SEQUENCE [LARGE SCALE GENOMIC DNA]</scope>
    <source>
        <strain evidence="3 4">130c</strain>
    </source>
</reference>
<feature type="coiled-coil region" evidence="1">
    <location>
        <begin position="137"/>
        <end position="185"/>
    </location>
</feature>
<evidence type="ECO:0000313" key="3">
    <source>
        <dbReference type="EMBL" id="CDW82981.1"/>
    </source>
</evidence>
<evidence type="ECO:0000256" key="2">
    <source>
        <dbReference type="SAM" id="MobiDB-lite"/>
    </source>
</evidence>
<accession>A0A078AM67</accession>
<organism evidence="3 4">
    <name type="scientific">Stylonychia lemnae</name>
    <name type="common">Ciliate</name>
    <dbReference type="NCBI Taxonomy" id="5949"/>
    <lineage>
        <taxon>Eukaryota</taxon>
        <taxon>Sar</taxon>
        <taxon>Alveolata</taxon>
        <taxon>Ciliophora</taxon>
        <taxon>Intramacronucleata</taxon>
        <taxon>Spirotrichea</taxon>
        <taxon>Stichotrichia</taxon>
        <taxon>Sporadotrichida</taxon>
        <taxon>Oxytrichidae</taxon>
        <taxon>Stylonychinae</taxon>
        <taxon>Stylonychia</taxon>
    </lineage>
</organism>
<dbReference type="Proteomes" id="UP000039865">
    <property type="component" value="Unassembled WGS sequence"/>
</dbReference>
<feature type="region of interest" description="Disordered" evidence="2">
    <location>
        <begin position="1"/>
        <end position="36"/>
    </location>
</feature>
<gene>
    <name evidence="3" type="primary">Contig1880.g2033</name>
    <name evidence="3" type="ORF">STYLEM_12019</name>
</gene>
<dbReference type="AlphaFoldDB" id="A0A078AM67"/>
<dbReference type="EMBL" id="CCKQ01011419">
    <property type="protein sequence ID" value="CDW82981.1"/>
    <property type="molecule type" value="Genomic_DNA"/>
</dbReference>
<proteinExistence type="predicted"/>
<feature type="compositionally biased region" description="Polar residues" evidence="2">
    <location>
        <begin position="26"/>
        <end position="36"/>
    </location>
</feature>
<evidence type="ECO:0000256" key="1">
    <source>
        <dbReference type="SAM" id="Coils"/>
    </source>
</evidence>
<name>A0A078AM67_STYLE</name>
<protein>
    <submittedName>
        <fullName evidence="3">Uncharacterized protein</fullName>
    </submittedName>
</protein>
<keyword evidence="4" id="KW-1185">Reference proteome</keyword>